<reference evidence="3 4" key="1">
    <citation type="journal article" date="2019" name="ACS Chem. Biol.">
        <title>Identification and Mobilization of a Cryptic Antibiotic Biosynthesis Gene Locus from a Human-Pathogenic Nocardia Isolate.</title>
        <authorList>
            <person name="Herisse M."/>
            <person name="Ishida K."/>
            <person name="Porter J.L."/>
            <person name="Howden B."/>
            <person name="Hertweck C."/>
            <person name="Stinear T.P."/>
            <person name="Pidot S.J."/>
        </authorList>
    </citation>
    <scope>NUCLEOTIDE SEQUENCE [LARGE SCALE GENOMIC DNA]</scope>
    <source>
        <strain evidence="3 4">AUSMDU00024985</strain>
    </source>
</reference>
<dbReference type="InterPro" id="IPR003399">
    <property type="entry name" value="Mce/MlaD"/>
</dbReference>
<protein>
    <submittedName>
        <fullName evidence="3">MCE family protein</fullName>
    </submittedName>
</protein>
<keyword evidence="1" id="KW-1133">Transmembrane helix</keyword>
<sequence length="328" mass="34891">MTSLIARTPEGRQIALGALAYLLAVLVAVSAGVLYLHPPQQQSVTFEITDAAAVRAGQDVRVAGVPVGKVESVSLRPDRVRVTARIRRDVFLGTDTTVDIRMLTAVGGYYVALHAAGTESLGNGVISADRVTPPYRLPDLLHDAPPKIRELNAPDIGASLDRVAAGLQANPGSVRSIIDGIQALAEILSRQRDQLETTVSVSREYLSAFDTDRAALFDMLRKTAIILQVLRDTRAGFTAAYQGLAQLFGKVDVLSRFYAGHRAEVLAAVTGLDTALRAMGTDMPTLIGDLEQFVDQLNSLLGPDGVRLVGAGQVLATDLCVPIPGRSC</sequence>
<feature type="domain" description="Mce/MlaD" evidence="2">
    <location>
        <begin position="41"/>
        <end position="114"/>
    </location>
</feature>
<dbReference type="PANTHER" id="PTHR33371:SF18">
    <property type="entry name" value="MCE-FAMILY PROTEIN MCE3C"/>
    <property type="match status" value="1"/>
</dbReference>
<dbReference type="Proteomes" id="UP000501705">
    <property type="component" value="Chromosome"/>
</dbReference>
<keyword evidence="1" id="KW-0812">Transmembrane</keyword>
<feature type="transmembrane region" description="Helical" evidence="1">
    <location>
        <begin position="14"/>
        <end position="36"/>
    </location>
</feature>
<dbReference type="RefSeq" id="WP_167463351.1">
    <property type="nucleotide sequence ID" value="NZ_CP046171.1"/>
</dbReference>
<dbReference type="GO" id="GO:0005576">
    <property type="term" value="C:extracellular region"/>
    <property type="evidence" value="ECO:0007669"/>
    <property type="project" value="TreeGrafter"/>
</dbReference>
<evidence type="ECO:0000259" key="2">
    <source>
        <dbReference type="Pfam" id="PF02470"/>
    </source>
</evidence>
<organism evidence="3 4">
    <name type="scientific">Nocardia brasiliensis</name>
    <dbReference type="NCBI Taxonomy" id="37326"/>
    <lineage>
        <taxon>Bacteria</taxon>
        <taxon>Bacillati</taxon>
        <taxon>Actinomycetota</taxon>
        <taxon>Actinomycetes</taxon>
        <taxon>Mycobacteriales</taxon>
        <taxon>Nocardiaceae</taxon>
        <taxon>Nocardia</taxon>
    </lineage>
</organism>
<proteinExistence type="predicted"/>
<dbReference type="Pfam" id="PF02470">
    <property type="entry name" value="MlaD"/>
    <property type="match status" value="1"/>
</dbReference>
<dbReference type="EMBL" id="CP046171">
    <property type="protein sequence ID" value="QIS04232.1"/>
    <property type="molecule type" value="Genomic_DNA"/>
</dbReference>
<evidence type="ECO:0000313" key="3">
    <source>
        <dbReference type="EMBL" id="QIS04232.1"/>
    </source>
</evidence>
<accession>A0A6G9XTF2</accession>
<dbReference type="InterPro" id="IPR052336">
    <property type="entry name" value="MlaD_Phospholipid_Transporter"/>
</dbReference>
<evidence type="ECO:0000313" key="4">
    <source>
        <dbReference type="Proteomes" id="UP000501705"/>
    </source>
</evidence>
<name>A0A6G9XTF2_NOCBR</name>
<evidence type="ECO:0000256" key="1">
    <source>
        <dbReference type="SAM" id="Phobius"/>
    </source>
</evidence>
<dbReference type="PANTHER" id="PTHR33371">
    <property type="entry name" value="INTERMEMBRANE PHOSPHOLIPID TRANSPORT SYSTEM BINDING PROTEIN MLAD-RELATED"/>
    <property type="match status" value="1"/>
</dbReference>
<gene>
    <name evidence="3" type="ORF">F5X71_19540</name>
</gene>
<keyword evidence="1" id="KW-0472">Membrane</keyword>
<dbReference type="AlphaFoldDB" id="A0A6G9XTF2"/>